<comment type="function">
    <text evidence="7">Catalyzes the transfer of the diacylglyceryl group from phosphatidylglycerol to the sulfhydryl group of the N-terminal cysteine of a prolipoprotein, the first step in the formation of mature lipoproteins.</text>
</comment>
<dbReference type="PROSITE" id="PS01311">
    <property type="entry name" value="LGT"/>
    <property type="match status" value="1"/>
</dbReference>
<gene>
    <name evidence="7 8" type="primary">lgt</name>
    <name evidence="8" type="ORF">GCM10007878_10740</name>
</gene>
<dbReference type="PANTHER" id="PTHR30589:SF0">
    <property type="entry name" value="PHOSPHATIDYLGLYCEROL--PROLIPOPROTEIN DIACYLGLYCERYL TRANSFERASE"/>
    <property type="match status" value="1"/>
</dbReference>
<feature type="transmembrane region" description="Helical" evidence="7">
    <location>
        <begin position="172"/>
        <end position="190"/>
    </location>
</feature>
<dbReference type="Proteomes" id="UP001156682">
    <property type="component" value="Unassembled WGS sequence"/>
</dbReference>
<sequence>MLTYPAINPVAISLGPLQVHWYGLTYLVGFALAWWLARQRAHRIGLTKEQIGDLLFYTALGVILGGRFGYALFYHFDRVLADPLWLFKVWEGGMAFHGGFIGVALAVWFFARKHKVNWIELGDFVAPFTPLGLGLGRIGNFINGELWGRVTDSPWGMVFPGAGLDPRHPSQLYQFALEGLVLFALLWWFSKQPRPAGSVSGLFLIGYGLFRFLVEFTREPDAHLGLLLGGLSMGQLLSLPMIILGLGLMVFSYRRAAKAS</sequence>
<comment type="similarity">
    <text evidence="1 7">Belongs to the Lgt family.</text>
</comment>
<comment type="caution">
    <text evidence="8">The sequence shown here is derived from an EMBL/GenBank/DDBJ whole genome shotgun (WGS) entry which is preliminary data.</text>
</comment>
<feature type="transmembrane region" description="Helical" evidence="7">
    <location>
        <begin position="94"/>
        <end position="111"/>
    </location>
</feature>
<keyword evidence="3 7" id="KW-0808">Transferase</keyword>
<dbReference type="EMBL" id="BSOR01000016">
    <property type="protein sequence ID" value="GLR63639.1"/>
    <property type="molecule type" value="Genomic_DNA"/>
</dbReference>
<accession>A0ABQ5ZU31</accession>
<keyword evidence="4 7" id="KW-0812">Transmembrane</keyword>
<dbReference type="InterPro" id="IPR001640">
    <property type="entry name" value="Lgt"/>
</dbReference>
<protein>
    <recommendedName>
        <fullName evidence="7">Phosphatidylglycerol--prolipoprotein diacylglyceryl transferase</fullName>
        <ecNumber evidence="7">2.5.1.145</ecNumber>
    </recommendedName>
</protein>
<evidence type="ECO:0000256" key="2">
    <source>
        <dbReference type="ARBA" id="ARBA00022475"/>
    </source>
</evidence>
<feature type="binding site" evidence="7">
    <location>
        <position position="137"/>
    </location>
    <ligand>
        <name>a 1,2-diacyl-sn-glycero-3-phospho-(1'-sn-glycerol)</name>
        <dbReference type="ChEBI" id="CHEBI:64716"/>
    </ligand>
</feature>
<dbReference type="HAMAP" id="MF_01147">
    <property type="entry name" value="Lgt"/>
    <property type="match status" value="1"/>
</dbReference>
<evidence type="ECO:0000256" key="6">
    <source>
        <dbReference type="ARBA" id="ARBA00023136"/>
    </source>
</evidence>
<evidence type="ECO:0000256" key="3">
    <source>
        <dbReference type="ARBA" id="ARBA00022679"/>
    </source>
</evidence>
<name>A0ABQ5ZU31_9GAMM</name>
<keyword evidence="9" id="KW-1185">Reference proteome</keyword>
<comment type="subcellular location">
    <subcellularLocation>
        <location evidence="7">Cell membrane</location>
        <topology evidence="7">Multi-pass membrane protein</topology>
    </subcellularLocation>
</comment>
<evidence type="ECO:0000256" key="4">
    <source>
        <dbReference type="ARBA" id="ARBA00022692"/>
    </source>
</evidence>
<reference evidence="9" key="1">
    <citation type="journal article" date="2019" name="Int. J. Syst. Evol. Microbiol.">
        <title>The Global Catalogue of Microorganisms (GCM) 10K type strain sequencing project: providing services to taxonomists for standard genome sequencing and annotation.</title>
        <authorList>
            <consortium name="The Broad Institute Genomics Platform"/>
            <consortium name="The Broad Institute Genome Sequencing Center for Infectious Disease"/>
            <person name="Wu L."/>
            <person name="Ma J."/>
        </authorList>
    </citation>
    <scope>NUCLEOTIDE SEQUENCE [LARGE SCALE GENOMIC DNA]</scope>
    <source>
        <strain evidence="9">NBRC 100033</strain>
    </source>
</reference>
<feature type="transmembrane region" description="Helical" evidence="7">
    <location>
        <begin position="54"/>
        <end position="74"/>
    </location>
</feature>
<evidence type="ECO:0000256" key="1">
    <source>
        <dbReference type="ARBA" id="ARBA00007150"/>
    </source>
</evidence>
<evidence type="ECO:0000313" key="8">
    <source>
        <dbReference type="EMBL" id="GLR63639.1"/>
    </source>
</evidence>
<keyword evidence="2 7" id="KW-1003">Cell membrane</keyword>
<dbReference type="PANTHER" id="PTHR30589">
    <property type="entry name" value="PROLIPOPROTEIN DIACYLGLYCERYL TRANSFERASE"/>
    <property type="match status" value="1"/>
</dbReference>
<proteinExistence type="inferred from homology"/>
<evidence type="ECO:0000256" key="7">
    <source>
        <dbReference type="HAMAP-Rule" id="MF_01147"/>
    </source>
</evidence>
<dbReference type="Pfam" id="PF01790">
    <property type="entry name" value="LGT"/>
    <property type="match status" value="1"/>
</dbReference>
<evidence type="ECO:0000313" key="9">
    <source>
        <dbReference type="Proteomes" id="UP001156682"/>
    </source>
</evidence>
<feature type="transmembrane region" description="Helical" evidence="7">
    <location>
        <begin position="20"/>
        <end position="38"/>
    </location>
</feature>
<comment type="pathway">
    <text evidence="7">Protein modification; lipoprotein biosynthesis (diacylglyceryl transfer).</text>
</comment>
<dbReference type="RefSeq" id="WP_027849964.1">
    <property type="nucleotide sequence ID" value="NZ_BSOR01000016.1"/>
</dbReference>
<dbReference type="GO" id="GO:0016740">
    <property type="term" value="F:transferase activity"/>
    <property type="evidence" value="ECO:0007669"/>
    <property type="project" value="UniProtKB-KW"/>
</dbReference>
<comment type="catalytic activity">
    <reaction evidence="7">
        <text>L-cysteinyl-[prolipoprotein] + a 1,2-diacyl-sn-glycero-3-phospho-(1'-sn-glycerol) = an S-1,2-diacyl-sn-glyceryl-L-cysteinyl-[prolipoprotein] + sn-glycerol 1-phosphate + H(+)</text>
        <dbReference type="Rhea" id="RHEA:56712"/>
        <dbReference type="Rhea" id="RHEA-COMP:14679"/>
        <dbReference type="Rhea" id="RHEA-COMP:14680"/>
        <dbReference type="ChEBI" id="CHEBI:15378"/>
        <dbReference type="ChEBI" id="CHEBI:29950"/>
        <dbReference type="ChEBI" id="CHEBI:57685"/>
        <dbReference type="ChEBI" id="CHEBI:64716"/>
        <dbReference type="ChEBI" id="CHEBI:140658"/>
        <dbReference type="EC" id="2.5.1.145"/>
    </reaction>
</comment>
<evidence type="ECO:0000256" key="5">
    <source>
        <dbReference type="ARBA" id="ARBA00022989"/>
    </source>
</evidence>
<feature type="transmembrane region" description="Helical" evidence="7">
    <location>
        <begin position="196"/>
        <end position="214"/>
    </location>
</feature>
<feature type="transmembrane region" description="Helical" evidence="7">
    <location>
        <begin position="226"/>
        <end position="251"/>
    </location>
</feature>
<dbReference type="EC" id="2.5.1.145" evidence="7"/>
<keyword evidence="5 7" id="KW-1133">Transmembrane helix</keyword>
<keyword evidence="6 7" id="KW-0472">Membrane</keyword>
<organism evidence="8 9">
    <name type="scientific">Marinospirillum insulare</name>
    <dbReference type="NCBI Taxonomy" id="217169"/>
    <lineage>
        <taxon>Bacteria</taxon>
        <taxon>Pseudomonadati</taxon>
        <taxon>Pseudomonadota</taxon>
        <taxon>Gammaproteobacteria</taxon>
        <taxon>Oceanospirillales</taxon>
        <taxon>Oceanospirillaceae</taxon>
        <taxon>Marinospirillum</taxon>
    </lineage>
</organism>
<dbReference type="NCBIfam" id="TIGR00544">
    <property type="entry name" value="lgt"/>
    <property type="match status" value="1"/>
</dbReference>